<dbReference type="AlphaFoldDB" id="A0A330HL50"/>
<name>A0A330HL50_9HYPH</name>
<dbReference type="Gene3D" id="3.10.105.10">
    <property type="entry name" value="Dipeptide-binding Protein, Domain 3"/>
    <property type="match status" value="2"/>
</dbReference>
<protein>
    <submittedName>
        <fullName evidence="3">ABC transporter</fullName>
    </submittedName>
</protein>
<feature type="chain" id="PRO_5016342834" evidence="1">
    <location>
        <begin position="28"/>
        <end position="319"/>
    </location>
</feature>
<dbReference type="Proteomes" id="UP000251558">
    <property type="component" value="Unassembled WGS sequence"/>
</dbReference>
<dbReference type="OrthoDB" id="7805658at2"/>
<dbReference type="InterPro" id="IPR007210">
    <property type="entry name" value="ABC_Gly_betaine_transp_sub-bd"/>
</dbReference>
<evidence type="ECO:0000256" key="1">
    <source>
        <dbReference type="SAM" id="SignalP"/>
    </source>
</evidence>
<dbReference type="GO" id="GO:0043190">
    <property type="term" value="C:ATP-binding cassette (ABC) transporter complex"/>
    <property type="evidence" value="ECO:0007669"/>
    <property type="project" value="InterPro"/>
</dbReference>
<gene>
    <name evidence="3" type="ORF">DPM33_17595</name>
</gene>
<reference evidence="3 4" key="1">
    <citation type="submission" date="2018-07" db="EMBL/GenBank/DDBJ databases">
        <title>Diversity of Mesorhizobium strains in Brazil.</title>
        <authorList>
            <person name="Helene L.C.F."/>
            <person name="Dall'Agnol R."/>
            <person name="Delamuta J.R.M."/>
            <person name="Hungria M."/>
        </authorList>
    </citation>
    <scope>NUCLEOTIDE SEQUENCE [LARGE SCALE GENOMIC DNA]</scope>
    <source>
        <strain evidence="3 4">AC99b</strain>
    </source>
</reference>
<dbReference type="CDD" id="cd13643">
    <property type="entry name" value="PBP2_BCP_2"/>
    <property type="match status" value="1"/>
</dbReference>
<sequence>MRFPLSSVMLASALCASVCISSGTALAAAESQDPVRMAVVSAPDADFITNVFGTLLKKAGYNIQYVHTDYTAQFTAIELGDLEISPAIWSSSPELIAAALASGSVTKVGSVGVKIRETWWYPNYVAELCPGLPDWKALKNPACIKALSNPETDGKINYLGTPADFDADDERRIAALGLDVHITLPGTMAAMVATMQGAIERKKPIIGFGFVPHWLYGSGVGTFVDFPPYEDACRSDPAWGVNPDLVGDCALPTGDIIELINNDFAKREPNVTGLLKKFVLTNDDVAWGILKQDKGGLTPEAAAAEWISANEKTWSPWLQ</sequence>
<evidence type="ECO:0000313" key="3">
    <source>
        <dbReference type="EMBL" id="RAZ89396.1"/>
    </source>
</evidence>
<dbReference type="Pfam" id="PF04069">
    <property type="entry name" value="OpuAC"/>
    <property type="match status" value="1"/>
</dbReference>
<evidence type="ECO:0000313" key="4">
    <source>
        <dbReference type="Proteomes" id="UP000251558"/>
    </source>
</evidence>
<dbReference type="EMBL" id="QMBP01000008">
    <property type="protein sequence ID" value="RAZ89396.1"/>
    <property type="molecule type" value="Genomic_DNA"/>
</dbReference>
<dbReference type="GO" id="GO:0022857">
    <property type="term" value="F:transmembrane transporter activity"/>
    <property type="evidence" value="ECO:0007669"/>
    <property type="project" value="InterPro"/>
</dbReference>
<keyword evidence="1" id="KW-0732">Signal</keyword>
<accession>A0A330HL50</accession>
<keyword evidence="4" id="KW-1185">Reference proteome</keyword>
<feature type="domain" description="ABC-type glycine betaine transport system substrate-binding" evidence="2">
    <location>
        <begin position="33"/>
        <end position="308"/>
    </location>
</feature>
<feature type="signal peptide" evidence="1">
    <location>
        <begin position="1"/>
        <end position="27"/>
    </location>
</feature>
<dbReference type="Gene3D" id="3.40.190.100">
    <property type="entry name" value="Glycine betaine-binding periplasmic protein, domain 2"/>
    <property type="match status" value="1"/>
</dbReference>
<proteinExistence type="predicted"/>
<evidence type="ECO:0000259" key="2">
    <source>
        <dbReference type="Pfam" id="PF04069"/>
    </source>
</evidence>
<comment type="caution">
    <text evidence="3">The sequence shown here is derived from an EMBL/GenBank/DDBJ whole genome shotgun (WGS) entry which is preliminary data.</text>
</comment>
<organism evidence="3 4">
    <name type="scientific">Mesorhizobium hawassense</name>
    <dbReference type="NCBI Taxonomy" id="1209954"/>
    <lineage>
        <taxon>Bacteria</taxon>
        <taxon>Pseudomonadati</taxon>
        <taxon>Pseudomonadota</taxon>
        <taxon>Alphaproteobacteria</taxon>
        <taxon>Hyphomicrobiales</taxon>
        <taxon>Phyllobacteriaceae</taxon>
        <taxon>Mesorhizobium</taxon>
    </lineage>
</organism>
<dbReference type="SUPFAM" id="SSF53850">
    <property type="entry name" value="Periplasmic binding protein-like II"/>
    <property type="match status" value="1"/>
</dbReference>